<evidence type="ECO:0000256" key="7">
    <source>
        <dbReference type="SAM" id="MobiDB-lite"/>
    </source>
</evidence>
<keyword evidence="5" id="KW-0808">Transferase</keyword>
<feature type="domain" description="Trehalose synthase N-terminal" evidence="9">
    <location>
        <begin position="259"/>
        <end position="425"/>
    </location>
</feature>
<proteinExistence type="inferred from homology"/>
<dbReference type="PANTHER" id="PTHR47779">
    <property type="entry name" value="SYNTHASE (CCG-9), PUTATIVE (AFU_ORTHOLOGUE AFUA_3G12100)-RELATED"/>
    <property type="match status" value="1"/>
</dbReference>
<evidence type="ECO:0000256" key="2">
    <source>
        <dbReference type="ARBA" id="ARBA00011738"/>
    </source>
</evidence>
<dbReference type="InterPro" id="IPR052078">
    <property type="entry name" value="Trehalose_Metab_GTase"/>
</dbReference>
<evidence type="ECO:0000259" key="9">
    <source>
        <dbReference type="Pfam" id="PF21269"/>
    </source>
</evidence>
<dbReference type="PANTHER" id="PTHR47779:SF1">
    <property type="entry name" value="SYNTHASE (CCG-9), PUTATIVE (AFU_ORTHOLOGUE AFUA_3G12100)-RELATED"/>
    <property type="match status" value="1"/>
</dbReference>
<name>A0A6A5UQ18_9PLEO</name>
<evidence type="ECO:0000256" key="3">
    <source>
        <dbReference type="ARBA" id="ARBA00022526"/>
    </source>
</evidence>
<feature type="compositionally biased region" description="Low complexity" evidence="7">
    <location>
        <begin position="69"/>
        <end position="83"/>
    </location>
</feature>
<dbReference type="AlphaFoldDB" id="A0A6A5UQ18"/>
<evidence type="ECO:0000256" key="1">
    <source>
        <dbReference type="ARBA" id="ARBA00009481"/>
    </source>
</evidence>
<dbReference type="Proteomes" id="UP000800036">
    <property type="component" value="Unassembled WGS sequence"/>
</dbReference>
<dbReference type="OrthoDB" id="937291at2759"/>
<dbReference type="GO" id="GO:0006006">
    <property type="term" value="P:glucose metabolic process"/>
    <property type="evidence" value="ECO:0007669"/>
    <property type="project" value="UniProtKB-KW"/>
</dbReference>
<organism evidence="10 11">
    <name type="scientific">Bimuria novae-zelandiae CBS 107.79</name>
    <dbReference type="NCBI Taxonomy" id="1447943"/>
    <lineage>
        <taxon>Eukaryota</taxon>
        <taxon>Fungi</taxon>
        <taxon>Dikarya</taxon>
        <taxon>Ascomycota</taxon>
        <taxon>Pezizomycotina</taxon>
        <taxon>Dothideomycetes</taxon>
        <taxon>Pleosporomycetidae</taxon>
        <taxon>Pleosporales</taxon>
        <taxon>Massarineae</taxon>
        <taxon>Didymosphaeriaceae</taxon>
        <taxon>Bimuria</taxon>
    </lineage>
</organism>
<dbReference type="SUPFAM" id="SSF53756">
    <property type="entry name" value="UDP-Glycosyltransferase/glycogen phosphorylase"/>
    <property type="match status" value="1"/>
</dbReference>
<evidence type="ECO:0000313" key="11">
    <source>
        <dbReference type="Proteomes" id="UP000800036"/>
    </source>
</evidence>
<comment type="similarity">
    <text evidence="1">Belongs to the glycosyltransferase group 1 family. Glycosyltransferase 4 subfamily.</text>
</comment>
<keyword evidence="3" id="KW-0313">Glucose metabolism</keyword>
<dbReference type="EMBL" id="ML976738">
    <property type="protein sequence ID" value="KAF1967031.1"/>
    <property type="molecule type" value="Genomic_DNA"/>
</dbReference>
<evidence type="ECO:0000256" key="6">
    <source>
        <dbReference type="ARBA" id="ARBA00023277"/>
    </source>
</evidence>
<feature type="domain" description="Glycosyl transferase family 1" evidence="8">
    <location>
        <begin position="477"/>
        <end position="653"/>
    </location>
</feature>
<sequence>MRRHTTKYAFSAPTSLRNQTLADKDKTLTTLYLGIAVIDGPDNTLELGVASHDGTYSIDFHASTFELQSPSSSNSDSGISRTSTPANTGSTDSSSNSSIFVSREELATYLADFVIDKLKTYQQEHLYKYVGAGINERAHELSPQFASRLWRELDIVPLVLPHDAVLLEQMHASTNRLGIFVDEEADSMARKALMRFGPAHQPRLIVSTKRNRVEVDSNARAQLTVKDDYKKTANPETTWKATLEYAESLKKNKVQIAFFNSTPQGGGVALMRHALIRFLRILGVDASWYVPKPKPQVFRITKKNHNILQNVAQPDARLTKQETEILDDWARQNAERYWITEGGPLAPRSKGGAHVIIVDDPQMPSLVKIAKEQDPERPVIFRSHIQVRADLADQEGTPASEVWNWIWSNVQKADLFISHPVREFVPKTVEPAKVGYLPATTDWLDGLNKHMHHWDLEYYMHEFKTTCFRDRMSTLDYPDRDFIVQIARFDPAKGIPDVLAAYAELRRHYMKDVPRSQTPQLVIAGHGAVDDTDTQLIYDQTTSALETTYADLKDDIVVMRVGPTDQTLNALMSTAHVALQLSTREGFEVKVSEASHKATPIVATKAGGIPLQVQHGKSGFLVEPGDYKAVAAHLHTLFMNQELYARMADYAAEHVSDEVGTVGNALSWLYLADALHKGEALAPNSRWINDMARENLGIHYLEGEARLPRRRELDLSGDETRGSKGH</sequence>
<evidence type="ECO:0000313" key="10">
    <source>
        <dbReference type="EMBL" id="KAF1967031.1"/>
    </source>
</evidence>
<evidence type="ECO:0000256" key="5">
    <source>
        <dbReference type="ARBA" id="ARBA00022679"/>
    </source>
</evidence>
<evidence type="ECO:0000259" key="8">
    <source>
        <dbReference type="Pfam" id="PF00534"/>
    </source>
</evidence>
<protein>
    <submittedName>
        <fullName evidence="10">Trehalose synthase (Ccg-9)</fullName>
    </submittedName>
</protein>
<keyword evidence="11" id="KW-1185">Reference proteome</keyword>
<dbReference type="InterPro" id="IPR001296">
    <property type="entry name" value="Glyco_trans_1"/>
</dbReference>
<dbReference type="Pfam" id="PF21269">
    <property type="entry name" value="TreT_GT1"/>
    <property type="match status" value="1"/>
</dbReference>
<feature type="region of interest" description="Disordered" evidence="7">
    <location>
        <begin position="68"/>
        <end position="97"/>
    </location>
</feature>
<keyword evidence="4" id="KW-0328">Glycosyltransferase</keyword>
<gene>
    <name evidence="10" type="ORF">BU23DRAFT_484870</name>
</gene>
<dbReference type="Pfam" id="PF00534">
    <property type="entry name" value="Glycos_transf_1"/>
    <property type="match status" value="1"/>
</dbReference>
<dbReference type="GO" id="GO:0016757">
    <property type="term" value="F:glycosyltransferase activity"/>
    <property type="evidence" value="ECO:0007669"/>
    <property type="project" value="UniProtKB-KW"/>
</dbReference>
<evidence type="ECO:0000256" key="4">
    <source>
        <dbReference type="ARBA" id="ARBA00022676"/>
    </source>
</evidence>
<accession>A0A6A5UQ18</accession>
<dbReference type="Gene3D" id="3.40.50.2000">
    <property type="entry name" value="Glycogen Phosphorylase B"/>
    <property type="match status" value="2"/>
</dbReference>
<reference evidence="10" key="1">
    <citation type="journal article" date="2020" name="Stud. Mycol.">
        <title>101 Dothideomycetes genomes: a test case for predicting lifestyles and emergence of pathogens.</title>
        <authorList>
            <person name="Haridas S."/>
            <person name="Albert R."/>
            <person name="Binder M."/>
            <person name="Bloem J."/>
            <person name="Labutti K."/>
            <person name="Salamov A."/>
            <person name="Andreopoulos B."/>
            <person name="Baker S."/>
            <person name="Barry K."/>
            <person name="Bills G."/>
            <person name="Bluhm B."/>
            <person name="Cannon C."/>
            <person name="Castanera R."/>
            <person name="Culley D."/>
            <person name="Daum C."/>
            <person name="Ezra D."/>
            <person name="Gonzalez J."/>
            <person name="Henrissat B."/>
            <person name="Kuo A."/>
            <person name="Liang C."/>
            <person name="Lipzen A."/>
            <person name="Lutzoni F."/>
            <person name="Magnuson J."/>
            <person name="Mondo S."/>
            <person name="Nolan M."/>
            <person name="Ohm R."/>
            <person name="Pangilinan J."/>
            <person name="Park H.-J."/>
            <person name="Ramirez L."/>
            <person name="Alfaro M."/>
            <person name="Sun H."/>
            <person name="Tritt A."/>
            <person name="Yoshinaga Y."/>
            <person name="Zwiers L.-H."/>
            <person name="Turgeon B."/>
            <person name="Goodwin S."/>
            <person name="Spatafora J."/>
            <person name="Crous P."/>
            <person name="Grigoriev I."/>
        </authorList>
    </citation>
    <scope>NUCLEOTIDE SEQUENCE</scope>
    <source>
        <strain evidence="10">CBS 107.79</strain>
    </source>
</reference>
<comment type="subunit">
    <text evidence="2">Homodimer.</text>
</comment>
<keyword evidence="6" id="KW-0119">Carbohydrate metabolism</keyword>
<dbReference type="InterPro" id="IPR049438">
    <property type="entry name" value="TreT_GT1"/>
</dbReference>